<comment type="caution">
    <text evidence="2">The sequence shown here is derived from an EMBL/GenBank/DDBJ whole genome shotgun (WGS) entry which is preliminary data.</text>
</comment>
<protein>
    <submittedName>
        <fullName evidence="2">Uncharacterized protein</fullName>
    </submittedName>
</protein>
<organism evidence="2 3">
    <name type="scientific">Sporothrix epigloea</name>
    <dbReference type="NCBI Taxonomy" id="1892477"/>
    <lineage>
        <taxon>Eukaryota</taxon>
        <taxon>Fungi</taxon>
        <taxon>Dikarya</taxon>
        <taxon>Ascomycota</taxon>
        <taxon>Pezizomycotina</taxon>
        <taxon>Sordariomycetes</taxon>
        <taxon>Sordariomycetidae</taxon>
        <taxon>Ophiostomatales</taxon>
        <taxon>Ophiostomataceae</taxon>
        <taxon>Sporothrix</taxon>
    </lineage>
</organism>
<feature type="compositionally biased region" description="Basic and acidic residues" evidence="1">
    <location>
        <begin position="128"/>
        <end position="138"/>
    </location>
</feature>
<reference evidence="2 3" key="1">
    <citation type="submission" date="2024-01" db="EMBL/GenBank/DDBJ databases">
        <authorList>
            <person name="Allen C."/>
            <person name="Tagirdzhanova G."/>
        </authorList>
    </citation>
    <scope>NUCLEOTIDE SEQUENCE [LARGE SCALE GENOMIC DNA]</scope>
    <source>
        <strain evidence="2 3">CBS 119000</strain>
    </source>
</reference>
<name>A0ABP0D7P9_9PEZI</name>
<keyword evidence="3" id="KW-1185">Reference proteome</keyword>
<feature type="region of interest" description="Disordered" evidence="1">
    <location>
        <begin position="1"/>
        <end position="159"/>
    </location>
</feature>
<evidence type="ECO:0000313" key="2">
    <source>
        <dbReference type="EMBL" id="CAK7264243.1"/>
    </source>
</evidence>
<sequence>MASTRPSVGSITSPSVTSRPSYQLSAPSNSDGAASSYYCAAIPPVPSKNVPEYPSKTATISRRNGDSTQQQPSTNGHQDRHSSLDSHSGGGAHAAPRLEVDTGIYSSRPAVSLRENERPPYDATGHAHKNEPKRDYWADRPQPVYLNGNPEAQDFRRYI</sequence>
<evidence type="ECO:0000256" key="1">
    <source>
        <dbReference type="SAM" id="MobiDB-lite"/>
    </source>
</evidence>
<gene>
    <name evidence="2" type="ORF">SEPCBS119000_000889</name>
</gene>
<feature type="compositionally biased region" description="Polar residues" evidence="1">
    <location>
        <begin position="56"/>
        <end position="76"/>
    </location>
</feature>
<dbReference type="Proteomes" id="UP001642502">
    <property type="component" value="Unassembled WGS sequence"/>
</dbReference>
<feature type="compositionally biased region" description="Polar residues" evidence="1">
    <location>
        <begin position="1"/>
        <end position="33"/>
    </location>
</feature>
<evidence type="ECO:0000313" key="3">
    <source>
        <dbReference type="Proteomes" id="UP001642502"/>
    </source>
</evidence>
<dbReference type="EMBL" id="CAWUON010000006">
    <property type="protein sequence ID" value="CAK7264243.1"/>
    <property type="molecule type" value="Genomic_DNA"/>
</dbReference>
<proteinExistence type="predicted"/>
<accession>A0ABP0D7P9</accession>